<evidence type="ECO:0000256" key="2">
    <source>
        <dbReference type="ARBA" id="ARBA00023125"/>
    </source>
</evidence>
<evidence type="ECO:0000256" key="5">
    <source>
        <dbReference type="SAM" id="MobiDB-lite"/>
    </source>
</evidence>
<dbReference type="InterPro" id="IPR050342">
    <property type="entry name" value="HMGB"/>
</dbReference>
<evidence type="ECO:0000259" key="7">
    <source>
        <dbReference type="PROSITE" id="PS51998"/>
    </source>
</evidence>
<dbReference type="GO" id="GO:0003677">
    <property type="term" value="F:DNA binding"/>
    <property type="evidence" value="ECO:0007669"/>
    <property type="project" value="UniProtKB-UniRule"/>
</dbReference>
<feature type="DNA-binding region" description="HMG box" evidence="4">
    <location>
        <begin position="206"/>
        <end position="270"/>
    </location>
</feature>
<keyword evidence="3 4" id="KW-0539">Nucleus</keyword>
<dbReference type="AlphaFoldDB" id="G0TT21"/>
<comment type="subcellular location">
    <subcellularLocation>
        <location evidence="1">Nucleus</location>
    </subcellularLocation>
</comment>
<accession>G0TT21</accession>
<dbReference type="Gene3D" id="1.10.30.10">
    <property type="entry name" value="High mobility group box domain"/>
    <property type="match status" value="2"/>
</dbReference>
<evidence type="ECO:0000256" key="1">
    <source>
        <dbReference type="ARBA" id="ARBA00004123"/>
    </source>
</evidence>
<dbReference type="InterPro" id="IPR036910">
    <property type="entry name" value="HMG_box_dom_sf"/>
</dbReference>
<dbReference type="VEuPathDB" id="TriTrypDB:TvY486_0302890"/>
<evidence type="ECO:0000256" key="4">
    <source>
        <dbReference type="PROSITE-ProRule" id="PRU00267"/>
    </source>
</evidence>
<dbReference type="SUPFAM" id="SSF47095">
    <property type="entry name" value="HMG-box"/>
    <property type="match status" value="2"/>
</dbReference>
<gene>
    <name evidence="8" type="ORF">TVY486_0302890</name>
</gene>
<reference evidence="8" key="1">
    <citation type="journal article" date="2012" name="Proc. Natl. Acad. Sci. U.S.A.">
        <title>Antigenic diversity is generated by distinct evolutionary mechanisms in African trypanosome species.</title>
        <authorList>
            <person name="Jackson A.P."/>
            <person name="Berry A."/>
            <person name="Aslett M."/>
            <person name="Allison H.C."/>
            <person name="Burton P."/>
            <person name="Vavrova-Anderson J."/>
            <person name="Brown R."/>
            <person name="Browne H."/>
            <person name="Corton N."/>
            <person name="Hauser H."/>
            <person name="Gamble J."/>
            <person name="Gilderthorp R."/>
            <person name="Marcello L."/>
            <person name="McQuillan J."/>
            <person name="Otto T.D."/>
            <person name="Quail M.A."/>
            <person name="Sanders M.J."/>
            <person name="van Tonder A."/>
            <person name="Ginger M.L."/>
            <person name="Field M.C."/>
            <person name="Barry J.D."/>
            <person name="Hertz-Fowler C."/>
            <person name="Berriman M."/>
        </authorList>
    </citation>
    <scope>NUCLEOTIDE SEQUENCE</scope>
    <source>
        <strain evidence="8">Y486</strain>
    </source>
</reference>
<sequence>MASELKSGPLPADIEESIVNIMREEGVRFITSKVLRLRLEAKYNIEFTSHRPAIDEIVGRAMYRPEFKKQLDTALREREAEKGIGGKGKKRSSSAAADGKDAKKKKEEKPKKPDDYPKKPLSSYLIFSNDHREKLKAENPDAKITEILQKLGQMWSDASEAVKEKYKKLAQEDKERFERELNEYKKSGGTEFSRSAKAKNKDENAPKRAVSAFMFFSKEFRSKHPNLSMTEGSKAAGAAWRELSDEKKKPYEAMAQKDKERYEKEKTTGSK</sequence>
<evidence type="ECO:0000256" key="3">
    <source>
        <dbReference type="ARBA" id="ARBA00023242"/>
    </source>
</evidence>
<feature type="domain" description="DEK-C" evidence="7">
    <location>
        <begin position="8"/>
        <end position="63"/>
    </location>
</feature>
<dbReference type="PROSITE" id="PS50118">
    <property type="entry name" value="HMG_BOX_2"/>
    <property type="match status" value="2"/>
</dbReference>
<feature type="region of interest" description="Disordered" evidence="5">
    <location>
        <begin position="78"/>
        <end position="123"/>
    </location>
</feature>
<dbReference type="PRINTS" id="PR00886">
    <property type="entry name" value="HIGHMOBLTY12"/>
</dbReference>
<dbReference type="PROSITE" id="PS51998">
    <property type="entry name" value="DEK_C"/>
    <property type="match status" value="1"/>
</dbReference>
<feature type="DNA-binding region" description="HMG box" evidence="4">
    <location>
        <begin position="117"/>
        <end position="185"/>
    </location>
</feature>
<dbReference type="OMA" id="DPAYENQ"/>
<dbReference type="PANTHER" id="PTHR48112:SF32">
    <property type="entry name" value="HIGH MOBILITY GROUP PROTEIN B3"/>
    <property type="match status" value="1"/>
</dbReference>
<evidence type="ECO:0000313" key="8">
    <source>
        <dbReference type="EMBL" id="CCC47102.1"/>
    </source>
</evidence>
<evidence type="ECO:0000259" key="6">
    <source>
        <dbReference type="PROSITE" id="PS50118"/>
    </source>
</evidence>
<organism evidence="8">
    <name type="scientific">Trypanosoma vivax (strain Y486)</name>
    <dbReference type="NCBI Taxonomy" id="1055687"/>
    <lineage>
        <taxon>Eukaryota</taxon>
        <taxon>Discoba</taxon>
        <taxon>Euglenozoa</taxon>
        <taxon>Kinetoplastea</taxon>
        <taxon>Metakinetoplastina</taxon>
        <taxon>Trypanosomatida</taxon>
        <taxon>Trypanosomatidae</taxon>
        <taxon>Trypanosoma</taxon>
        <taxon>Duttonella</taxon>
    </lineage>
</organism>
<feature type="region of interest" description="Disordered" evidence="5">
    <location>
        <begin position="224"/>
        <end position="271"/>
    </location>
</feature>
<feature type="domain" description="HMG box" evidence="6">
    <location>
        <begin position="206"/>
        <end position="270"/>
    </location>
</feature>
<feature type="compositionally biased region" description="Basic and acidic residues" evidence="5">
    <location>
        <begin position="242"/>
        <end position="271"/>
    </location>
</feature>
<dbReference type="GO" id="GO:0005634">
    <property type="term" value="C:nucleus"/>
    <property type="evidence" value="ECO:0007669"/>
    <property type="project" value="UniProtKB-SubCell"/>
</dbReference>
<dbReference type="SMART" id="SM00398">
    <property type="entry name" value="HMG"/>
    <property type="match status" value="2"/>
</dbReference>
<name>G0TT21_TRYVY</name>
<feature type="compositionally biased region" description="Basic and acidic residues" evidence="5">
    <location>
        <begin position="98"/>
        <end position="118"/>
    </location>
</feature>
<dbReference type="Pfam" id="PF08766">
    <property type="entry name" value="DEK_C"/>
    <property type="match status" value="1"/>
</dbReference>
<dbReference type="EMBL" id="HE573019">
    <property type="protein sequence ID" value="CCC47102.1"/>
    <property type="molecule type" value="Genomic_DNA"/>
</dbReference>
<proteinExistence type="predicted"/>
<dbReference type="InterPro" id="IPR014876">
    <property type="entry name" value="DEK_C"/>
</dbReference>
<dbReference type="PANTHER" id="PTHR48112">
    <property type="entry name" value="HIGH MOBILITY GROUP PROTEIN DSP1"/>
    <property type="match status" value="1"/>
</dbReference>
<dbReference type="Pfam" id="PF00505">
    <property type="entry name" value="HMG_box"/>
    <property type="match status" value="2"/>
</dbReference>
<protein>
    <submittedName>
        <fullName evidence="8">Putative high mobility group protein</fullName>
    </submittedName>
</protein>
<feature type="domain" description="HMG box" evidence="6">
    <location>
        <begin position="117"/>
        <end position="185"/>
    </location>
</feature>
<dbReference type="InterPro" id="IPR009071">
    <property type="entry name" value="HMG_box_dom"/>
</dbReference>
<keyword evidence="2 4" id="KW-0238">DNA-binding</keyword>